<evidence type="ECO:0000313" key="3">
    <source>
        <dbReference type="EMBL" id="KZV55082.1"/>
    </source>
</evidence>
<proteinExistence type="predicted"/>
<reference evidence="3 4" key="1">
    <citation type="journal article" date="2015" name="Proc. Natl. Acad. Sci. U.S.A.">
        <title>The resurrection genome of Boea hygrometrica: A blueprint for survival of dehydration.</title>
        <authorList>
            <person name="Xiao L."/>
            <person name="Yang G."/>
            <person name="Zhang L."/>
            <person name="Yang X."/>
            <person name="Zhao S."/>
            <person name="Ji Z."/>
            <person name="Zhou Q."/>
            <person name="Hu M."/>
            <person name="Wang Y."/>
            <person name="Chen M."/>
            <person name="Xu Y."/>
            <person name="Jin H."/>
            <person name="Xiao X."/>
            <person name="Hu G."/>
            <person name="Bao F."/>
            <person name="Hu Y."/>
            <person name="Wan P."/>
            <person name="Li L."/>
            <person name="Deng X."/>
            <person name="Kuang T."/>
            <person name="Xiang C."/>
            <person name="Zhu J.K."/>
            <person name="Oliver M.J."/>
            <person name="He Y."/>
        </authorList>
    </citation>
    <scope>NUCLEOTIDE SEQUENCE [LARGE SCALE GENOMIC DNA]</scope>
    <source>
        <strain evidence="4">cv. XS01</strain>
    </source>
</reference>
<evidence type="ECO:0000256" key="1">
    <source>
        <dbReference type="SAM" id="Coils"/>
    </source>
</evidence>
<name>A0A2Z7D629_9LAMI</name>
<evidence type="ECO:0000256" key="2">
    <source>
        <dbReference type="SAM" id="MobiDB-lite"/>
    </source>
</evidence>
<protein>
    <submittedName>
        <fullName evidence="3">Uncharacterized protein</fullName>
    </submittedName>
</protein>
<dbReference type="AlphaFoldDB" id="A0A2Z7D629"/>
<feature type="region of interest" description="Disordered" evidence="2">
    <location>
        <begin position="196"/>
        <end position="241"/>
    </location>
</feature>
<keyword evidence="1" id="KW-0175">Coiled coil</keyword>
<organism evidence="3 4">
    <name type="scientific">Dorcoceras hygrometricum</name>
    <dbReference type="NCBI Taxonomy" id="472368"/>
    <lineage>
        <taxon>Eukaryota</taxon>
        <taxon>Viridiplantae</taxon>
        <taxon>Streptophyta</taxon>
        <taxon>Embryophyta</taxon>
        <taxon>Tracheophyta</taxon>
        <taxon>Spermatophyta</taxon>
        <taxon>Magnoliopsida</taxon>
        <taxon>eudicotyledons</taxon>
        <taxon>Gunneridae</taxon>
        <taxon>Pentapetalae</taxon>
        <taxon>asterids</taxon>
        <taxon>lamiids</taxon>
        <taxon>Lamiales</taxon>
        <taxon>Gesneriaceae</taxon>
        <taxon>Didymocarpoideae</taxon>
        <taxon>Trichosporeae</taxon>
        <taxon>Loxocarpinae</taxon>
        <taxon>Dorcoceras</taxon>
    </lineage>
</organism>
<dbReference type="Proteomes" id="UP000250235">
    <property type="component" value="Unassembled WGS sequence"/>
</dbReference>
<keyword evidence="4" id="KW-1185">Reference proteome</keyword>
<accession>A0A2Z7D629</accession>
<feature type="coiled-coil region" evidence="1">
    <location>
        <begin position="130"/>
        <end position="164"/>
    </location>
</feature>
<gene>
    <name evidence="3" type="ORF">F511_30544</name>
</gene>
<sequence>MLYLTCAACLDWSRREDIQARTMKGRLSWTGRRYQAGTVRVLPNWFGSLLPEVQGTSSLFISWMLEQHEDQAQTYTEAVAQLRATVDQISIEHVQTRFHLNKLKDTLFKNISSLETAFLTASDNQDRVVLAQTNVLHKEMQAQKEALSKELDAIRKEVQDQKAAITKDLLEFRVEAQENFQTLRSHLSEIIAYINRGRDDKKGEGSSSRGPQPPNDQSRPGSGGGSRSEPPRKIGGGSNRG</sequence>
<dbReference type="EMBL" id="KQ989014">
    <property type="protein sequence ID" value="KZV55082.1"/>
    <property type="molecule type" value="Genomic_DNA"/>
</dbReference>
<evidence type="ECO:0000313" key="4">
    <source>
        <dbReference type="Proteomes" id="UP000250235"/>
    </source>
</evidence>